<evidence type="ECO:0000256" key="1">
    <source>
        <dbReference type="ARBA" id="ARBA00022553"/>
    </source>
</evidence>
<evidence type="ECO:0000313" key="9">
    <source>
        <dbReference type="Proteomes" id="UP001171902"/>
    </source>
</evidence>
<dbReference type="SMART" id="SM00421">
    <property type="entry name" value="HTH_LUXR"/>
    <property type="match status" value="1"/>
</dbReference>
<dbReference type="InterPro" id="IPR001789">
    <property type="entry name" value="Sig_transdc_resp-reg_receiver"/>
</dbReference>
<evidence type="ECO:0000256" key="3">
    <source>
        <dbReference type="ARBA" id="ARBA00023125"/>
    </source>
</evidence>
<keyword evidence="1 5" id="KW-0597">Phosphoprotein</keyword>
<dbReference type="EMBL" id="JAUEMJ010000008">
    <property type="protein sequence ID" value="MDN3242493.1"/>
    <property type="molecule type" value="Genomic_DNA"/>
</dbReference>
<feature type="modified residue" description="4-aspartylphosphate" evidence="5">
    <location>
        <position position="54"/>
    </location>
</feature>
<keyword evidence="2" id="KW-0805">Transcription regulation</keyword>
<dbReference type="PROSITE" id="PS50110">
    <property type="entry name" value="RESPONSE_REGULATORY"/>
    <property type="match status" value="1"/>
</dbReference>
<dbReference type="InterPro" id="IPR058245">
    <property type="entry name" value="NreC/VraR/RcsB-like_REC"/>
</dbReference>
<dbReference type="SMART" id="SM00448">
    <property type="entry name" value="REC"/>
    <property type="match status" value="1"/>
</dbReference>
<dbReference type="InterPro" id="IPR039420">
    <property type="entry name" value="WalR-like"/>
</dbReference>
<dbReference type="Pfam" id="PF00196">
    <property type="entry name" value="GerE"/>
    <property type="match status" value="1"/>
</dbReference>
<dbReference type="Proteomes" id="UP001171902">
    <property type="component" value="Unassembled WGS sequence"/>
</dbReference>
<evidence type="ECO:0000259" key="6">
    <source>
        <dbReference type="PROSITE" id="PS50043"/>
    </source>
</evidence>
<dbReference type="InterPro" id="IPR000792">
    <property type="entry name" value="Tscrpt_reg_LuxR_C"/>
</dbReference>
<evidence type="ECO:0000256" key="5">
    <source>
        <dbReference type="PROSITE-ProRule" id="PRU00169"/>
    </source>
</evidence>
<dbReference type="PANTHER" id="PTHR43214:SF24">
    <property type="entry name" value="TRANSCRIPTIONAL REGULATORY PROTEIN NARL-RELATED"/>
    <property type="match status" value="1"/>
</dbReference>
<accession>A0ABT7YWA1</accession>
<dbReference type="CDD" id="cd17535">
    <property type="entry name" value="REC_NarL-like"/>
    <property type="match status" value="1"/>
</dbReference>
<organism evidence="8 9">
    <name type="scientific">Glycomyces tritici</name>
    <dbReference type="NCBI Taxonomy" id="2665176"/>
    <lineage>
        <taxon>Bacteria</taxon>
        <taxon>Bacillati</taxon>
        <taxon>Actinomycetota</taxon>
        <taxon>Actinomycetes</taxon>
        <taxon>Glycomycetales</taxon>
        <taxon>Glycomycetaceae</taxon>
        <taxon>Glycomyces</taxon>
    </lineage>
</organism>
<dbReference type="RefSeq" id="WP_289959149.1">
    <property type="nucleotide sequence ID" value="NZ_JAUEMJ010000008.1"/>
</dbReference>
<keyword evidence="9" id="KW-1185">Reference proteome</keyword>
<name>A0ABT7YWA1_9ACTN</name>
<proteinExistence type="predicted"/>
<dbReference type="CDD" id="cd06170">
    <property type="entry name" value="LuxR_C_like"/>
    <property type="match status" value="1"/>
</dbReference>
<feature type="domain" description="HTH luxR-type" evidence="6">
    <location>
        <begin position="146"/>
        <end position="211"/>
    </location>
</feature>
<gene>
    <name evidence="8" type="ORF">QWI33_22420</name>
</gene>
<dbReference type="InterPro" id="IPR011006">
    <property type="entry name" value="CheY-like_superfamily"/>
</dbReference>
<dbReference type="Pfam" id="PF00072">
    <property type="entry name" value="Response_reg"/>
    <property type="match status" value="1"/>
</dbReference>
<sequence length="224" mass="23847">MIRVIVADDQEPVRTGLRLLLDSQPGIEVVGEAADGVEAVRLAHRVRPDVALVDIRMPGLNGIEVTSLLAGDRVADPIAVVVITTFDLDEYVHGALRAGARGFLLKEAGPHLIGEAVRAAANGDALIAPQVTLRLLGEFSRATRAVRQPSSPLTAREEDVLALLAMGLTNTEIGERLFLSLGTVKTHIAGVLAKLGLRNRVEAAMWAYESGRVDRSDGDGLSPR</sequence>
<dbReference type="SUPFAM" id="SSF46894">
    <property type="entry name" value="C-terminal effector domain of the bipartite response regulators"/>
    <property type="match status" value="1"/>
</dbReference>
<keyword evidence="4" id="KW-0804">Transcription</keyword>
<dbReference type="InterPro" id="IPR016032">
    <property type="entry name" value="Sig_transdc_resp-reg_C-effctor"/>
</dbReference>
<dbReference type="PANTHER" id="PTHR43214">
    <property type="entry name" value="TWO-COMPONENT RESPONSE REGULATOR"/>
    <property type="match status" value="1"/>
</dbReference>
<dbReference type="PROSITE" id="PS50043">
    <property type="entry name" value="HTH_LUXR_2"/>
    <property type="match status" value="1"/>
</dbReference>
<comment type="caution">
    <text evidence="8">The sequence shown here is derived from an EMBL/GenBank/DDBJ whole genome shotgun (WGS) entry which is preliminary data.</text>
</comment>
<dbReference type="PRINTS" id="PR00038">
    <property type="entry name" value="HTHLUXR"/>
</dbReference>
<keyword evidence="3" id="KW-0238">DNA-binding</keyword>
<evidence type="ECO:0000256" key="2">
    <source>
        <dbReference type="ARBA" id="ARBA00023015"/>
    </source>
</evidence>
<feature type="domain" description="Response regulatory" evidence="7">
    <location>
        <begin position="3"/>
        <end position="121"/>
    </location>
</feature>
<protein>
    <submittedName>
        <fullName evidence="8">Response regulator transcription factor</fullName>
    </submittedName>
</protein>
<reference evidence="8" key="1">
    <citation type="submission" date="2023-06" db="EMBL/GenBank/DDBJ databases">
        <title>Gycomyces niveus sp.nov., a novel actinomycete isolated from soil in Shouguang.</title>
        <authorList>
            <person name="Yang X."/>
            <person name="Zhao J."/>
        </authorList>
    </citation>
    <scope>NUCLEOTIDE SEQUENCE</scope>
    <source>
        <strain evidence="8">NEAU C2</strain>
    </source>
</reference>
<dbReference type="Gene3D" id="3.40.50.2300">
    <property type="match status" value="1"/>
</dbReference>
<evidence type="ECO:0000256" key="4">
    <source>
        <dbReference type="ARBA" id="ARBA00023163"/>
    </source>
</evidence>
<evidence type="ECO:0000313" key="8">
    <source>
        <dbReference type="EMBL" id="MDN3242493.1"/>
    </source>
</evidence>
<dbReference type="SUPFAM" id="SSF52172">
    <property type="entry name" value="CheY-like"/>
    <property type="match status" value="1"/>
</dbReference>
<evidence type="ECO:0000259" key="7">
    <source>
        <dbReference type="PROSITE" id="PS50110"/>
    </source>
</evidence>